<gene>
    <name evidence="2" type="ORF">CRE_23095</name>
</gene>
<feature type="domain" description="Sdz-33 F-box" evidence="1">
    <location>
        <begin position="165"/>
        <end position="226"/>
    </location>
</feature>
<dbReference type="HOGENOM" id="CLU_028840_1_0_1"/>
<protein>
    <recommendedName>
        <fullName evidence="1">Sdz-33 F-box domain-containing protein</fullName>
    </recommendedName>
</protein>
<keyword evidence="3" id="KW-1185">Reference proteome</keyword>
<dbReference type="AlphaFoldDB" id="E3N9G6"/>
<evidence type="ECO:0000313" key="3">
    <source>
        <dbReference type="Proteomes" id="UP000008281"/>
    </source>
</evidence>
<dbReference type="InParanoid" id="E3N9G6"/>
<name>E3N9G6_CAERE</name>
<dbReference type="Pfam" id="PF07735">
    <property type="entry name" value="FBA_2"/>
    <property type="match status" value="1"/>
</dbReference>
<dbReference type="EMBL" id="DS268565">
    <property type="protein sequence ID" value="EFO90308.1"/>
    <property type="molecule type" value="Genomic_DNA"/>
</dbReference>
<reference evidence="2" key="1">
    <citation type="submission" date="2007-07" db="EMBL/GenBank/DDBJ databases">
        <title>PCAP assembly of the Caenorhabditis remanei genome.</title>
        <authorList>
            <consortium name="The Caenorhabditis remanei Sequencing Consortium"/>
            <person name="Wilson R.K."/>
        </authorList>
    </citation>
    <scope>NUCLEOTIDE SEQUENCE [LARGE SCALE GENOMIC DNA]</scope>
    <source>
        <strain evidence="2">PB4641</strain>
    </source>
</reference>
<dbReference type="PANTHER" id="PTHR22899">
    <property type="entry name" value="CYCLIN-RELATED F-BOX FAMILY"/>
    <property type="match status" value="1"/>
</dbReference>
<accession>E3N9G6</accession>
<dbReference type="InterPro" id="IPR053222">
    <property type="entry name" value="Zygotic_Embryogenesis-Asso"/>
</dbReference>
<dbReference type="Proteomes" id="UP000008281">
    <property type="component" value="Unassembled WGS sequence"/>
</dbReference>
<evidence type="ECO:0000313" key="2">
    <source>
        <dbReference type="EMBL" id="EFO90308.1"/>
    </source>
</evidence>
<evidence type="ECO:0000259" key="1">
    <source>
        <dbReference type="Pfam" id="PF07735"/>
    </source>
</evidence>
<organism evidence="3">
    <name type="scientific">Caenorhabditis remanei</name>
    <name type="common">Caenorhabditis vulgaris</name>
    <dbReference type="NCBI Taxonomy" id="31234"/>
    <lineage>
        <taxon>Eukaryota</taxon>
        <taxon>Metazoa</taxon>
        <taxon>Ecdysozoa</taxon>
        <taxon>Nematoda</taxon>
        <taxon>Chromadorea</taxon>
        <taxon>Rhabditida</taxon>
        <taxon>Rhabditina</taxon>
        <taxon>Rhabditomorpha</taxon>
        <taxon>Rhabditoidea</taxon>
        <taxon>Rhabditidae</taxon>
        <taxon>Peloderinae</taxon>
        <taxon>Caenorhabditis</taxon>
    </lineage>
</organism>
<proteinExistence type="predicted"/>
<dbReference type="InterPro" id="IPR012885">
    <property type="entry name" value="F-box_Sdz-33"/>
</dbReference>
<sequence length="298" mass="34819">MFYSFRFVISLVSTKTKNLVSSLGIETEIHFTVSSSITVRVYFGDDSMDLDFYQHDQNRPVNFILPTATLCDYEKRTMQLTIPFNFTTWKTHIQTVFRCNQPVIVHFRRGAETFDIQSLKQAIGYIDEILVNERLNDGCSRQVLRWFADTKNLFLDRSPFETPLEIQQIFMQNYDKLVYCGLFSVDDMLILNSERTELTHPKTQKDFNRFIKNWIGGSNTRINFVSLLIHKTGFDVENTYLDGIRCMVVNEATEKEIREEHEFPDGVDMNQIRREDGTTAVVVAEHLMTVLHVHFIIL</sequence>
<dbReference type="PANTHER" id="PTHR22899:SF0">
    <property type="entry name" value="F-BOX ASSOCIATED DOMAIN-CONTAINING PROTEIN-RELATED"/>
    <property type="match status" value="1"/>
</dbReference>